<dbReference type="RefSeq" id="WP_241412771.1">
    <property type="nucleotide sequence ID" value="NZ_JAKZGO010000009.1"/>
</dbReference>
<feature type="domain" description="Glycoside hydrolase family 2 catalytic" evidence="2">
    <location>
        <begin position="317"/>
        <end position="466"/>
    </location>
</feature>
<keyword evidence="5" id="KW-1185">Reference proteome</keyword>
<evidence type="ECO:0000313" key="5">
    <source>
        <dbReference type="Proteomes" id="UP001165430"/>
    </source>
</evidence>
<dbReference type="GO" id="GO:0016787">
    <property type="term" value="F:hydrolase activity"/>
    <property type="evidence" value="ECO:0007669"/>
    <property type="project" value="UniProtKB-KW"/>
</dbReference>
<dbReference type="Gene3D" id="3.20.20.80">
    <property type="entry name" value="Glycosidases"/>
    <property type="match status" value="1"/>
</dbReference>
<dbReference type="InterPro" id="IPR051913">
    <property type="entry name" value="GH2_Domain-Containing"/>
</dbReference>
<dbReference type="InterPro" id="IPR006103">
    <property type="entry name" value="Glyco_hydro_2_cat"/>
</dbReference>
<dbReference type="SUPFAM" id="SSF51445">
    <property type="entry name" value="(Trans)glycosidases"/>
    <property type="match status" value="1"/>
</dbReference>
<evidence type="ECO:0000259" key="2">
    <source>
        <dbReference type="Pfam" id="PF02836"/>
    </source>
</evidence>
<evidence type="ECO:0000256" key="1">
    <source>
        <dbReference type="ARBA" id="ARBA00007401"/>
    </source>
</evidence>
<dbReference type="EMBL" id="JAKZGO010000009">
    <property type="protein sequence ID" value="MCH7414358.1"/>
    <property type="molecule type" value="Genomic_DNA"/>
</dbReference>
<dbReference type="Pfam" id="PF02837">
    <property type="entry name" value="Glyco_hydro_2_N"/>
    <property type="match status" value="1"/>
</dbReference>
<evidence type="ECO:0000313" key="4">
    <source>
        <dbReference type="EMBL" id="MCH7414358.1"/>
    </source>
</evidence>
<sequence>MKKSKNALSVVLKIIVFFICILSVSCKPQGELTLNLAGSWQVALDSLSEGEDKEWFINFPTETQIDLPGTLDLAGVGTPNNLEPGLNNKVLSHLARKHEYIGPAWYRKTIDLPEGWESEKMILHLERVMWESKVWINGELVGKAESLVASHEYIIDSGKILKPGKNTIVIRIDNSNLYPSINVIGEKYPVTTSKEMAHGYTNHTQIKWNGILGELSLKPYSLLHEVKVRTIDADRKLLLSFPEKIEEKSISYEISLNHKSVEKGKIKLNNLGEVEIKLSEEILPWDEFNPNLYDLVLSDGDLIIKKKFGLRKLDNSNGILTLNDQRIFLRGTLECGVFPETGHPAMDKDAWQTIINSAKSYGLNHFRFHSWCPPKAAFEAADELGFYFQIELPHWNLQVGKDQTTNEFLLNEADLILKSYGNHPSFIMMALGNELEGDIDWMNATAARLKEKDNSRLFTTTSFSFQKGVGQLPLQEDEFFITQWTDKGWIRGQTIFESDAPAFDKNYSQMVDHIKVPIISHEIGQYSVYPDLSEIDKYQGVLKPLNFIAVKEDLERKGLIELAPEFILASGKLAALLYKEEIERALKTPGFDGFQLLQLQDFPGQGTALVGLLNVFWESKGVISAEEFKMFSNEIVPLLNFEKAVYKSGETLTCQVQIANFYQPLKEQTLIWEILSKDEVLATDSITKINIPIGNQFDFGKFSTKLESEKASEFRVRLSLKGTDYKNEWKIWVYPDQQLAYGDVIFTRSYPEAKKALEEGRKVLYNPDFNQINGVKGKFLPVFWSPVHFPEQPSTMGILNDPGHPALNYFPTDIHSDWQWWDLCVNSKAVDISAYSFDPIVRVIDNFVTNRSLSNTFEVSVGKGKLLMTTIDLSTDMENRIVAKQFKFSLINYMNTSGFEPNESISMEDFKEISSQKK</sequence>
<protein>
    <submittedName>
        <fullName evidence="4">Glycoside hydrolase family 2</fullName>
    </submittedName>
</protein>
<accession>A0ABS9VD97</accession>
<dbReference type="Proteomes" id="UP001165430">
    <property type="component" value="Unassembled WGS sequence"/>
</dbReference>
<dbReference type="InterPro" id="IPR006104">
    <property type="entry name" value="Glyco_hydro_2_N"/>
</dbReference>
<dbReference type="SUPFAM" id="SSF49785">
    <property type="entry name" value="Galactose-binding domain-like"/>
    <property type="match status" value="1"/>
</dbReference>
<name>A0ABS9VD97_9BACT</name>
<dbReference type="PROSITE" id="PS51257">
    <property type="entry name" value="PROKAR_LIPOPROTEIN"/>
    <property type="match status" value="1"/>
</dbReference>
<dbReference type="Pfam" id="PF02836">
    <property type="entry name" value="Glyco_hydro_2_C"/>
    <property type="match status" value="1"/>
</dbReference>
<gene>
    <name evidence="4" type="ORF">MM213_12740</name>
</gene>
<comment type="similarity">
    <text evidence="1">Belongs to the glycosyl hydrolase 2 family.</text>
</comment>
<comment type="caution">
    <text evidence="4">The sequence shown here is derived from an EMBL/GenBank/DDBJ whole genome shotgun (WGS) entry which is preliminary data.</text>
</comment>
<evidence type="ECO:0000259" key="3">
    <source>
        <dbReference type="Pfam" id="PF02837"/>
    </source>
</evidence>
<keyword evidence="4" id="KW-0378">Hydrolase</keyword>
<proteinExistence type="inferred from homology"/>
<organism evidence="4 5">
    <name type="scientific">Belliella alkalica</name>
    <dbReference type="NCBI Taxonomy" id="1730871"/>
    <lineage>
        <taxon>Bacteria</taxon>
        <taxon>Pseudomonadati</taxon>
        <taxon>Bacteroidota</taxon>
        <taxon>Cytophagia</taxon>
        <taxon>Cytophagales</taxon>
        <taxon>Cyclobacteriaceae</taxon>
        <taxon>Belliella</taxon>
    </lineage>
</organism>
<dbReference type="InterPro" id="IPR017853">
    <property type="entry name" value="GH"/>
</dbReference>
<dbReference type="Gene3D" id="2.60.120.260">
    <property type="entry name" value="Galactose-binding domain-like"/>
    <property type="match status" value="1"/>
</dbReference>
<reference evidence="4" key="1">
    <citation type="submission" date="2022-03" db="EMBL/GenBank/DDBJ databases">
        <title>De novo assembled genomes of Belliella spp. (Cyclobacteriaceae) strains.</title>
        <authorList>
            <person name="Szabo A."/>
            <person name="Korponai K."/>
            <person name="Felfoldi T."/>
        </authorList>
    </citation>
    <scope>NUCLEOTIDE SEQUENCE</scope>
    <source>
        <strain evidence="4">DSM 111903</strain>
    </source>
</reference>
<feature type="domain" description="Glycosyl hydrolases family 2 sugar binding" evidence="3">
    <location>
        <begin position="35"/>
        <end position="172"/>
    </location>
</feature>
<dbReference type="PANTHER" id="PTHR42732">
    <property type="entry name" value="BETA-GALACTOSIDASE"/>
    <property type="match status" value="1"/>
</dbReference>
<dbReference type="InterPro" id="IPR008979">
    <property type="entry name" value="Galactose-bd-like_sf"/>
</dbReference>